<keyword evidence="2" id="KW-1185">Reference proteome</keyword>
<dbReference type="AlphaFoldDB" id="A0A183LJW4"/>
<proteinExistence type="predicted"/>
<dbReference type="EMBL" id="UZAI01001257">
    <property type="protein sequence ID" value="VDO60007.1"/>
    <property type="molecule type" value="Genomic_DNA"/>
</dbReference>
<sequence length="80" mass="8851">MWEIGGKNQIAVEVRGNNMAVLGISENHSTQIGQKRLDSGEMLLHSDHEEEKSPHTQGITRMLSKKARKAPVGWGNLMDA</sequence>
<protein>
    <submittedName>
        <fullName evidence="1">Uncharacterized protein</fullName>
    </submittedName>
</protein>
<name>A0A183LJW4_9TREM</name>
<reference evidence="1 2" key="1">
    <citation type="submission" date="2018-11" db="EMBL/GenBank/DDBJ databases">
        <authorList>
            <consortium name="Pathogen Informatics"/>
        </authorList>
    </citation>
    <scope>NUCLEOTIDE SEQUENCE [LARGE SCALE GENOMIC DNA]</scope>
    <source>
        <strain evidence="1 2">Zambia</strain>
    </source>
</reference>
<dbReference type="Proteomes" id="UP000277204">
    <property type="component" value="Unassembled WGS sequence"/>
</dbReference>
<evidence type="ECO:0000313" key="2">
    <source>
        <dbReference type="Proteomes" id="UP000277204"/>
    </source>
</evidence>
<accession>A0A183LJW4</accession>
<evidence type="ECO:0000313" key="1">
    <source>
        <dbReference type="EMBL" id="VDO60007.1"/>
    </source>
</evidence>
<organism evidence="1 2">
    <name type="scientific">Schistosoma margrebowiei</name>
    <dbReference type="NCBI Taxonomy" id="48269"/>
    <lineage>
        <taxon>Eukaryota</taxon>
        <taxon>Metazoa</taxon>
        <taxon>Spiralia</taxon>
        <taxon>Lophotrochozoa</taxon>
        <taxon>Platyhelminthes</taxon>
        <taxon>Trematoda</taxon>
        <taxon>Digenea</taxon>
        <taxon>Strigeidida</taxon>
        <taxon>Schistosomatoidea</taxon>
        <taxon>Schistosomatidae</taxon>
        <taxon>Schistosoma</taxon>
    </lineage>
</organism>
<gene>
    <name evidence="1" type="ORF">SMRZ_LOCUS4091</name>
</gene>